<feature type="region of interest" description="Disordered" evidence="1">
    <location>
        <begin position="460"/>
        <end position="486"/>
    </location>
</feature>
<feature type="region of interest" description="Disordered" evidence="1">
    <location>
        <begin position="412"/>
        <end position="434"/>
    </location>
</feature>
<dbReference type="EMBL" id="BMFH01000001">
    <property type="protein sequence ID" value="GGD50169.1"/>
    <property type="molecule type" value="Genomic_DNA"/>
</dbReference>
<organism evidence="3 4">
    <name type="scientific">Muriicola marianensis</name>
    <dbReference type="NCBI Taxonomy" id="1324801"/>
    <lineage>
        <taxon>Bacteria</taxon>
        <taxon>Pseudomonadati</taxon>
        <taxon>Bacteroidota</taxon>
        <taxon>Flavobacteriia</taxon>
        <taxon>Flavobacteriales</taxon>
        <taxon>Flavobacteriaceae</taxon>
        <taxon>Muriicola</taxon>
    </lineage>
</organism>
<evidence type="ECO:0000256" key="2">
    <source>
        <dbReference type="SAM" id="SignalP"/>
    </source>
</evidence>
<feature type="chain" id="PRO_5047399541" description="Type IX secretion system membrane protein PorP/SprF" evidence="2">
    <location>
        <begin position="22"/>
        <end position="709"/>
    </location>
</feature>
<dbReference type="NCBIfam" id="TIGR03519">
    <property type="entry name" value="T9SS_PorP_fam"/>
    <property type="match status" value="1"/>
</dbReference>
<sequence>MKPRISLLLLVCALSFLGARAQEENPFITYDVPSQNLLKFNRFLINPTFSTVREDKSYINLLHRNQSVTFDDNNQTYFLSYSGRMNDRTGLGLSLYTQREGIISNYGVLANYAYGVKLNDKSNFTFGANVSYYNSGFDRNRANPVEDDPILNGFQEVSLLSFQPGFNLSYGKFDFGLFAENLFDYNLKTQESVSDFADKTFSGHLQYTHQFENTSGIFENARLMPLARARKVGQDDFVLGGNLILDMPKLGWVQGGYDSFYGASAGVGFNLNKRLSIGYTMEKGLSNNFDNFGLTHEISFAYSITPNLTEDRVMLEDFEDELAQNDESQEDLLSEDPSDKDTEIAELKRRLAENDAILAELMYRQDSLENNRQRDLEDRFERVMRMVRRETSGKRPDLEKRAEEVYFINNDKSALAQQERQLPDPSDDLREEEKTTPVIAKNQVRDVIEKKKTAPVITDPQTRDAVAQVQASSEKRKSTGASAGNGVKSKKFRDLEGVEDGYYVVANVYRDEHYLNKFVDAMTGEGFPANYIDNPKNGLKYVYLKRFDSWKEAEQAYRTKMGGDYTGDLWVMNVENRYRNDRYIANADKIKERSSKFGTDVLRKNVVVQDNVTGTVPEEQSRGIQNGHTDYYIIANVFANPNNAAKFVRLLNSRGLSASYFINPENKYRYVYLKKHNSWNNALISYYSKLNDSYNDKMWIMRVTPNLIA</sequence>
<feature type="signal peptide" evidence="2">
    <location>
        <begin position="1"/>
        <end position="21"/>
    </location>
</feature>
<protein>
    <recommendedName>
        <fullName evidence="5">Type IX secretion system membrane protein PorP/SprF</fullName>
    </recommendedName>
</protein>
<evidence type="ECO:0008006" key="5">
    <source>
        <dbReference type="Google" id="ProtNLM"/>
    </source>
</evidence>
<keyword evidence="2" id="KW-0732">Signal</keyword>
<comment type="caution">
    <text evidence="3">The sequence shown here is derived from an EMBL/GenBank/DDBJ whole genome shotgun (WGS) entry which is preliminary data.</text>
</comment>
<accession>A0ABQ1QWP8</accession>
<dbReference type="Proteomes" id="UP000625780">
    <property type="component" value="Unassembled WGS sequence"/>
</dbReference>
<gene>
    <name evidence="3" type="ORF">GCM10011361_16000</name>
</gene>
<proteinExistence type="predicted"/>
<evidence type="ECO:0000313" key="4">
    <source>
        <dbReference type="Proteomes" id="UP000625780"/>
    </source>
</evidence>
<dbReference type="InterPro" id="IPR019861">
    <property type="entry name" value="PorP/SprF_Bacteroidetes"/>
</dbReference>
<dbReference type="Pfam" id="PF11751">
    <property type="entry name" value="PorP_SprF"/>
    <property type="match status" value="1"/>
</dbReference>
<evidence type="ECO:0000313" key="3">
    <source>
        <dbReference type="EMBL" id="GGD50169.1"/>
    </source>
</evidence>
<dbReference type="RefSeq" id="WP_188370153.1">
    <property type="nucleotide sequence ID" value="NZ_BMFH01000001.1"/>
</dbReference>
<reference evidence="4" key="1">
    <citation type="journal article" date="2019" name="Int. J. Syst. Evol. Microbiol.">
        <title>The Global Catalogue of Microorganisms (GCM) 10K type strain sequencing project: providing services to taxonomists for standard genome sequencing and annotation.</title>
        <authorList>
            <consortium name="The Broad Institute Genomics Platform"/>
            <consortium name="The Broad Institute Genome Sequencing Center for Infectious Disease"/>
            <person name="Wu L."/>
            <person name="Ma J."/>
        </authorList>
    </citation>
    <scope>NUCLEOTIDE SEQUENCE [LARGE SCALE GENOMIC DNA]</scope>
    <source>
        <strain evidence="4">CGMCC 1.12606</strain>
    </source>
</reference>
<keyword evidence="4" id="KW-1185">Reference proteome</keyword>
<name>A0ABQ1QWP8_9FLAO</name>
<evidence type="ECO:0000256" key="1">
    <source>
        <dbReference type="SAM" id="MobiDB-lite"/>
    </source>
</evidence>